<dbReference type="AlphaFoldDB" id="A0A2I8ERP0"/>
<dbReference type="RefSeq" id="WP_042315928.1">
    <property type="nucleotide sequence ID" value="NZ_CP026112.1"/>
</dbReference>
<protein>
    <submittedName>
        <fullName evidence="1">Uncharacterized protein</fullName>
    </submittedName>
</protein>
<name>A0A2I8ERP0_9BURK</name>
<dbReference type="Proteomes" id="UP000243502">
    <property type="component" value="Chromosome 2"/>
</dbReference>
<evidence type="ECO:0000313" key="2">
    <source>
        <dbReference type="Proteomes" id="UP000243502"/>
    </source>
</evidence>
<sequence>MNEGKKNALDEAHGISRIESTISDAGRVAGLARKMCLRAMALVAMSVGLYLHASVSFAQDASMLDERVSQQNIVTTICRPGYADTVSPPFDDMMELKDRLLAERGIDAGHGTRYALDRRVPIVLGGSPDAQDNLDLLPWGGHKGERRKELLTAKLKRCVCEGRMSLTDAQAAIAGNWSAHYAGFGSAPCDDDSGVASIGSDGS</sequence>
<proteinExistence type="predicted"/>
<dbReference type="OrthoDB" id="9104842at2"/>
<evidence type="ECO:0000313" key="1">
    <source>
        <dbReference type="EMBL" id="AUT62088.1"/>
    </source>
</evidence>
<organism evidence="1 2">
    <name type="scientific">Paraburkholderia terrae</name>
    <dbReference type="NCBI Taxonomy" id="311230"/>
    <lineage>
        <taxon>Bacteria</taxon>
        <taxon>Pseudomonadati</taxon>
        <taxon>Pseudomonadota</taxon>
        <taxon>Betaproteobacteria</taxon>
        <taxon>Burkholderiales</taxon>
        <taxon>Burkholderiaceae</taxon>
        <taxon>Paraburkholderia</taxon>
    </lineage>
</organism>
<accession>A0A2I8ERP0</accession>
<reference evidence="1 2" key="1">
    <citation type="submission" date="2018-01" db="EMBL/GenBank/DDBJ databases">
        <title>Species boundaries and ecological features among Paraburkholderia terrae DSMZ17804T, P. hospita DSMZ17164T and P. caribensis DSMZ13236T.</title>
        <authorList>
            <person name="Pratama A.A."/>
        </authorList>
    </citation>
    <scope>NUCLEOTIDE SEQUENCE [LARGE SCALE GENOMIC DNA]</scope>
    <source>
        <strain evidence="1 2">DSM 17804</strain>
    </source>
</reference>
<gene>
    <name evidence="1" type="ORF">C2L65_20700</name>
</gene>
<dbReference type="KEGG" id="pter:C2L65_20700"/>
<dbReference type="EMBL" id="CP026112">
    <property type="protein sequence ID" value="AUT62088.1"/>
    <property type="molecule type" value="Genomic_DNA"/>
</dbReference>